<proteinExistence type="predicted"/>
<dbReference type="Gramene" id="GBG80150">
    <property type="protein sequence ID" value="GBG80150"/>
    <property type="gene ID" value="CBR_g30518"/>
</dbReference>
<name>A0A388LCX2_CHABU</name>
<keyword evidence="2" id="KW-1185">Reference proteome</keyword>
<reference evidence="1 2" key="1">
    <citation type="journal article" date="2018" name="Cell">
        <title>The Chara Genome: Secondary Complexity and Implications for Plant Terrestrialization.</title>
        <authorList>
            <person name="Nishiyama T."/>
            <person name="Sakayama H."/>
            <person name="Vries J.D."/>
            <person name="Buschmann H."/>
            <person name="Saint-Marcoux D."/>
            <person name="Ullrich K.K."/>
            <person name="Haas F.B."/>
            <person name="Vanderstraeten L."/>
            <person name="Becker D."/>
            <person name="Lang D."/>
            <person name="Vosolsobe S."/>
            <person name="Rombauts S."/>
            <person name="Wilhelmsson P.K.I."/>
            <person name="Janitza P."/>
            <person name="Kern R."/>
            <person name="Heyl A."/>
            <person name="Rumpler F."/>
            <person name="Villalobos L.I.A.C."/>
            <person name="Clay J.M."/>
            <person name="Skokan R."/>
            <person name="Toyoda A."/>
            <person name="Suzuki Y."/>
            <person name="Kagoshima H."/>
            <person name="Schijlen E."/>
            <person name="Tajeshwar N."/>
            <person name="Catarino B."/>
            <person name="Hetherington A.J."/>
            <person name="Saltykova A."/>
            <person name="Bonnot C."/>
            <person name="Breuninger H."/>
            <person name="Symeonidi A."/>
            <person name="Radhakrishnan G.V."/>
            <person name="Van Nieuwerburgh F."/>
            <person name="Deforce D."/>
            <person name="Chang C."/>
            <person name="Karol K.G."/>
            <person name="Hedrich R."/>
            <person name="Ulvskov P."/>
            <person name="Glockner G."/>
            <person name="Delwiche C.F."/>
            <person name="Petrasek J."/>
            <person name="Van de Peer Y."/>
            <person name="Friml J."/>
            <person name="Beilby M."/>
            <person name="Dolan L."/>
            <person name="Kohara Y."/>
            <person name="Sugano S."/>
            <person name="Fujiyama A."/>
            <person name="Delaux P.-M."/>
            <person name="Quint M."/>
            <person name="TheiBen G."/>
            <person name="Hagemann M."/>
            <person name="Harholt J."/>
            <person name="Dunand C."/>
            <person name="Zachgo S."/>
            <person name="Langdale J."/>
            <person name="Maumus F."/>
            <person name="Straeten D.V.D."/>
            <person name="Gould S.B."/>
            <person name="Rensing S.A."/>
        </authorList>
    </citation>
    <scope>NUCLEOTIDE SEQUENCE [LARGE SCALE GENOMIC DNA]</scope>
    <source>
        <strain evidence="1 2">S276</strain>
    </source>
</reference>
<sequence>MSHIKVKENAEEEIEETIRGMMANGELRSGQPLVTSTMTFTIGLLQHEDEEVPPVPTVLRPSHLPPVRPAERSPCEYALRLEPWTPQPAIDDDHWAVAITQLSNQRSIAPHVRTPSLGLPRKFSSQVRTWVCVSDNVK</sequence>
<organism evidence="1 2">
    <name type="scientific">Chara braunii</name>
    <name type="common">Braun's stonewort</name>
    <dbReference type="NCBI Taxonomy" id="69332"/>
    <lineage>
        <taxon>Eukaryota</taxon>
        <taxon>Viridiplantae</taxon>
        <taxon>Streptophyta</taxon>
        <taxon>Charophyceae</taxon>
        <taxon>Charales</taxon>
        <taxon>Characeae</taxon>
        <taxon>Chara</taxon>
    </lineage>
</organism>
<evidence type="ECO:0000313" key="1">
    <source>
        <dbReference type="EMBL" id="GBG80150.1"/>
    </source>
</evidence>
<protein>
    <submittedName>
        <fullName evidence="1">Uncharacterized protein</fullName>
    </submittedName>
</protein>
<accession>A0A388LCX2</accession>
<gene>
    <name evidence="1" type="ORF">CBR_g30518</name>
</gene>
<dbReference type="Proteomes" id="UP000265515">
    <property type="component" value="Unassembled WGS sequence"/>
</dbReference>
<comment type="caution">
    <text evidence="1">The sequence shown here is derived from an EMBL/GenBank/DDBJ whole genome shotgun (WGS) entry which is preliminary data.</text>
</comment>
<evidence type="ECO:0000313" key="2">
    <source>
        <dbReference type="Proteomes" id="UP000265515"/>
    </source>
</evidence>
<dbReference type="EMBL" id="BFEA01000338">
    <property type="protein sequence ID" value="GBG80150.1"/>
    <property type="molecule type" value="Genomic_DNA"/>
</dbReference>
<dbReference type="AlphaFoldDB" id="A0A388LCX2"/>